<dbReference type="RefSeq" id="WP_176633872.1">
    <property type="nucleotide sequence ID" value="NZ_JAAMFM010000004.1"/>
</dbReference>
<evidence type="ECO:0008006" key="3">
    <source>
        <dbReference type="Google" id="ProtNLM"/>
    </source>
</evidence>
<name>A0A7Y7IFF7_9MICC</name>
<comment type="caution">
    <text evidence="1">The sequence shown here is derived from an EMBL/GenBank/DDBJ whole genome shotgun (WGS) entry which is preliminary data.</text>
</comment>
<gene>
    <name evidence="1" type="ORF">G6034_04745</name>
</gene>
<accession>A0A7Y7IFF7</accession>
<organism evidence="1 2">
    <name type="scientific">Arthrobacter wenxiniae</name>
    <dbReference type="NCBI Taxonomy" id="2713570"/>
    <lineage>
        <taxon>Bacteria</taxon>
        <taxon>Bacillati</taxon>
        <taxon>Actinomycetota</taxon>
        <taxon>Actinomycetes</taxon>
        <taxon>Micrococcales</taxon>
        <taxon>Micrococcaceae</taxon>
        <taxon>Arthrobacter</taxon>
    </lineage>
</organism>
<keyword evidence="2" id="KW-1185">Reference proteome</keyword>
<reference evidence="1 2" key="1">
    <citation type="submission" date="2020-02" db="EMBL/GenBank/DDBJ databases">
        <title>Genome sequence of strain AETb3-4.</title>
        <authorList>
            <person name="Gao J."/>
            <person name="Zhang X."/>
        </authorList>
    </citation>
    <scope>NUCLEOTIDE SEQUENCE [LARGE SCALE GENOMIC DNA]</scope>
    <source>
        <strain evidence="1 2">AETb3-4</strain>
    </source>
</reference>
<evidence type="ECO:0000313" key="2">
    <source>
        <dbReference type="Proteomes" id="UP000543556"/>
    </source>
</evidence>
<dbReference type="Proteomes" id="UP000543556">
    <property type="component" value="Unassembled WGS sequence"/>
</dbReference>
<sequence length="173" mass="17855">MSSLPAESAAALAPVRQALRAAAEKQAAEIGGDGRQQAKTLLAAARAEAERITAAAAREGGAAARSEAALRFSRCRREAHELVLARRSAVLAELRRQLATRASELQADGRYPALLARLTEHCRHLLGPGAGITVSPGGGVIAEAGSRRLDLSLPVLAGLALDALAEAGEPWTG</sequence>
<protein>
    <recommendedName>
        <fullName evidence="3">V/A-type H+-transporting ATPase subunit E</fullName>
    </recommendedName>
</protein>
<dbReference type="EMBL" id="JAAMFM010000004">
    <property type="protein sequence ID" value="NVM94227.1"/>
    <property type="molecule type" value="Genomic_DNA"/>
</dbReference>
<proteinExistence type="predicted"/>
<evidence type="ECO:0000313" key="1">
    <source>
        <dbReference type="EMBL" id="NVM94227.1"/>
    </source>
</evidence>
<dbReference type="AlphaFoldDB" id="A0A7Y7IFF7"/>